<evidence type="ECO:0000259" key="3">
    <source>
        <dbReference type="PROSITE" id="PS50894"/>
    </source>
</evidence>
<dbReference type="Proteomes" id="UP000325255">
    <property type="component" value="Unassembled WGS sequence"/>
</dbReference>
<protein>
    <recommendedName>
        <fullName evidence="3">HPt domain-containing protein</fullName>
    </recommendedName>
</protein>
<keyword evidence="2" id="KW-0597">Phosphoprotein</keyword>
<accession>A0A5M6IR27</accession>
<dbReference type="GO" id="GO:0004672">
    <property type="term" value="F:protein kinase activity"/>
    <property type="evidence" value="ECO:0007669"/>
    <property type="project" value="UniProtKB-ARBA"/>
</dbReference>
<dbReference type="AlphaFoldDB" id="A0A5M6IR27"/>
<dbReference type="EMBL" id="VWPK01000028">
    <property type="protein sequence ID" value="KAA5610750.1"/>
    <property type="molecule type" value="Genomic_DNA"/>
</dbReference>
<dbReference type="SUPFAM" id="SSF47226">
    <property type="entry name" value="Histidine-containing phosphotransfer domain, HPT domain"/>
    <property type="match status" value="1"/>
</dbReference>
<dbReference type="PROSITE" id="PS50894">
    <property type="entry name" value="HPT"/>
    <property type="match status" value="1"/>
</dbReference>
<organism evidence="4 5">
    <name type="scientific">Rhodovastum atsumiense</name>
    <dbReference type="NCBI Taxonomy" id="504468"/>
    <lineage>
        <taxon>Bacteria</taxon>
        <taxon>Pseudomonadati</taxon>
        <taxon>Pseudomonadota</taxon>
        <taxon>Alphaproteobacteria</taxon>
        <taxon>Acetobacterales</taxon>
        <taxon>Acetobacteraceae</taxon>
        <taxon>Rhodovastum</taxon>
    </lineage>
</organism>
<sequence length="166" mass="17430">MLNPDMVVPRLGPEQSLQGSNGHVPADQFRSPPVAAAFARPAIAWLSARPGPMSEAEFAARLVRDLDAKDVCLVLDVFRNDVLRLTGVLEAAAAMGDVTNFRRTSHALAGAAGAVGAQAFERACRQAMTRADLQPGELAATAAEIRRCGESALVQAATLQASLARP</sequence>
<name>A0A5M6IR27_9PROT</name>
<evidence type="ECO:0000256" key="2">
    <source>
        <dbReference type="PROSITE-ProRule" id="PRU00110"/>
    </source>
</evidence>
<feature type="domain" description="HPt" evidence="3">
    <location>
        <begin position="67"/>
        <end position="162"/>
    </location>
</feature>
<reference evidence="4 5" key="1">
    <citation type="submission" date="2019-09" db="EMBL/GenBank/DDBJ databases">
        <title>Genome sequence of Rhodovastum atsumiense, a diverse member of the Acetobacteraceae family of non-sulfur purple photosynthetic bacteria.</title>
        <authorList>
            <person name="Meyer T."/>
            <person name="Kyndt J."/>
        </authorList>
    </citation>
    <scope>NUCLEOTIDE SEQUENCE [LARGE SCALE GENOMIC DNA]</scope>
    <source>
        <strain evidence="4 5">DSM 21279</strain>
    </source>
</reference>
<dbReference type="GO" id="GO:0000160">
    <property type="term" value="P:phosphorelay signal transduction system"/>
    <property type="evidence" value="ECO:0007669"/>
    <property type="project" value="UniProtKB-KW"/>
</dbReference>
<keyword evidence="5" id="KW-1185">Reference proteome</keyword>
<comment type="caution">
    <text evidence="4">The sequence shown here is derived from an EMBL/GenBank/DDBJ whole genome shotgun (WGS) entry which is preliminary data.</text>
</comment>
<dbReference type="InterPro" id="IPR008207">
    <property type="entry name" value="Sig_transdc_His_kin_Hpt_dom"/>
</dbReference>
<dbReference type="Gene3D" id="1.20.120.160">
    <property type="entry name" value="HPT domain"/>
    <property type="match status" value="1"/>
</dbReference>
<dbReference type="InterPro" id="IPR036641">
    <property type="entry name" value="HPT_dom_sf"/>
</dbReference>
<keyword evidence="1" id="KW-0902">Two-component regulatory system</keyword>
<feature type="modified residue" description="Phosphohistidine" evidence="2">
    <location>
        <position position="106"/>
    </location>
</feature>
<gene>
    <name evidence="4" type="ORF">F1189_17645</name>
</gene>
<dbReference type="Pfam" id="PF01627">
    <property type="entry name" value="Hpt"/>
    <property type="match status" value="1"/>
</dbReference>
<evidence type="ECO:0000313" key="5">
    <source>
        <dbReference type="Proteomes" id="UP000325255"/>
    </source>
</evidence>
<proteinExistence type="predicted"/>
<evidence type="ECO:0000256" key="1">
    <source>
        <dbReference type="ARBA" id="ARBA00023012"/>
    </source>
</evidence>
<evidence type="ECO:0000313" key="4">
    <source>
        <dbReference type="EMBL" id="KAA5610750.1"/>
    </source>
</evidence>